<dbReference type="EMBL" id="FCOX02000002">
    <property type="protein sequence ID" value="SAK45918.1"/>
    <property type="molecule type" value="Genomic_DNA"/>
</dbReference>
<dbReference type="AlphaFoldDB" id="A0A157ZK63"/>
<proteinExistence type="predicted"/>
<dbReference type="Proteomes" id="UP000071859">
    <property type="component" value="Unassembled WGS sequence"/>
</dbReference>
<keyword evidence="4" id="KW-0067">ATP-binding</keyword>
<dbReference type="RefSeq" id="WP_062602211.1">
    <property type="nucleotide sequence ID" value="NZ_FCOX02000002.1"/>
</dbReference>
<evidence type="ECO:0000259" key="2">
    <source>
        <dbReference type="SMART" id="SM00487"/>
    </source>
</evidence>
<dbReference type="InterPro" id="IPR038718">
    <property type="entry name" value="SNF2-like_sf"/>
</dbReference>
<keyword evidence="4" id="KW-0347">Helicase</keyword>
<dbReference type="InterPro" id="IPR001650">
    <property type="entry name" value="Helicase_C-like"/>
</dbReference>
<dbReference type="InterPro" id="IPR027417">
    <property type="entry name" value="P-loop_NTPase"/>
</dbReference>
<comment type="caution">
    <text evidence="4">The sequence shown here is derived from an EMBL/GenBank/DDBJ whole genome shotgun (WGS) entry which is preliminary data.</text>
</comment>
<protein>
    <submittedName>
        <fullName evidence="4">Helicase</fullName>
    </submittedName>
</protein>
<name>A0A157ZK63_9BURK</name>
<dbReference type="SMART" id="SM00487">
    <property type="entry name" value="DEXDc"/>
    <property type="match status" value="1"/>
</dbReference>
<feature type="domain" description="Helicase ATP-binding" evidence="2">
    <location>
        <begin position="32"/>
        <end position="326"/>
    </location>
</feature>
<feature type="domain" description="Helicase C-terminal" evidence="3">
    <location>
        <begin position="835"/>
        <end position="914"/>
    </location>
</feature>
<evidence type="ECO:0000259" key="3">
    <source>
        <dbReference type="SMART" id="SM00490"/>
    </source>
</evidence>
<sequence length="1042" mass="116873">MSNDRNLVPKQLTADIVRSYIDFDGHDMTQPGVVSPQARIQSEGVAGLWHLLVTKGFAYLGDEVGMGKTRQAMGVIATQFLARPDSRIVIVCSSATMQRQWESEWSEFLRTCYRLLDNRLIDTDARQIERLHVHDNLRDFVGALRVGDARIHLLRYSSFSRPLTLHGDHPQSLLDEYAEVIGGDNADALTDAELDIGRDFPSKPNASRDEIKDWKQKATHRLAHAYSLRIGKLLTEGAANCEALQPKPNRPVDLVIFDESQYLRHVDNQQNTHIAAIFRHNTNHWLFMSATPLHSRLGDIKSLDTYLCRRTTVLEADGSKRPVNIPVDCSACDQHGCTRATMQLDPKSGTAVEVVDLLDKIMIRRTRTYADLSGNHYGKVQYRKYERIAYSGNDDAFLSMTMALVQKRLAAVLSGRNNRFRQGECASFESLSASVRRLTAKRKPKKEGAAPEPEFEPVKDAPKVKNAGPGDEANAAPDRTEIDKLAASFASAMTGSCMAGGARQGVTLPHAKLNRAAEALFARSLVDASNDKTLVFVRRIDSVEELRDLMHARFQDAVDRRIGEWRSLLDNGHMSLRGELWEADSFWGSRGDDHTSPLATGEDDAPVATPDDEDAGEERRQPEARAPHETPNLPYFEALKRASGADEGHGKLVSFWSRLLSAKDPSQNPLRAFLLKRPDDLDDGARAITARYWTDNARRWDRFLAAVLGEARVNELLASPAYGWLFADTKELSTDAWKLAALQLCLLQSMRQTDFIVDLYILHTHVLKTRDDATELADKLIWLLEHGDDPSVHGLAAYIGNWKEKFRRWIEHFDLIVDKAIRAGVASDWKVICRERVHAVFRLMSPVVGRSGRLKHGNAVAQFNLPVHPNVLICTDVLKEGVNLHLFCDEVMHYGVAWTSGDLEQRTGRIDRLGSLIGRRIARYAQGQRTADDFPRLNVSFPYLEGTLDRYQVERVIRDKIASDLRMDLGKRKEEIGELDVGKLGVDDSVLIAVATQATRTQGDAVFFPESARFVRIAEAASSHVRGIEIRHKRPNWSDAST</sequence>
<keyword evidence="4" id="KW-0378">Hydrolase</keyword>
<accession>A0A157ZK63</accession>
<keyword evidence="4" id="KW-0547">Nucleotide-binding</keyword>
<evidence type="ECO:0000313" key="4">
    <source>
        <dbReference type="EMBL" id="SAK45918.1"/>
    </source>
</evidence>
<evidence type="ECO:0000256" key="1">
    <source>
        <dbReference type="SAM" id="MobiDB-lite"/>
    </source>
</evidence>
<dbReference type="SUPFAM" id="SSF52540">
    <property type="entry name" value="P-loop containing nucleoside triphosphate hydrolases"/>
    <property type="match status" value="2"/>
</dbReference>
<feature type="compositionally biased region" description="Acidic residues" evidence="1">
    <location>
        <begin position="601"/>
        <end position="616"/>
    </location>
</feature>
<evidence type="ECO:0000313" key="5">
    <source>
        <dbReference type="Proteomes" id="UP000071859"/>
    </source>
</evidence>
<dbReference type="OrthoDB" id="9814088at2"/>
<feature type="region of interest" description="Disordered" evidence="1">
    <location>
        <begin position="591"/>
        <end position="633"/>
    </location>
</feature>
<reference evidence="4" key="1">
    <citation type="submission" date="2016-01" db="EMBL/GenBank/DDBJ databases">
        <authorList>
            <person name="Peeters C."/>
        </authorList>
    </citation>
    <scope>NUCLEOTIDE SEQUENCE</scope>
    <source>
        <strain evidence="4">LMG 29321</strain>
    </source>
</reference>
<dbReference type="SMART" id="SM00490">
    <property type="entry name" value="HELICc"/>
    <property type="match status" value="1"/>
</dbReference>
<keyword evidence="5" id="KW-1185">Reference proteome</keyword>
<dbReference type="GO" id="GO:0004386">
    <property type="term" value="F:helicase activity"/>
    <property type="evidence" value="ECO:0007669"/>
    <property type="project" value="UniProtKB-KW"/>
</dbReference>
<organism evidence="4 5">
    <name type="scientific">Caballeronia calidae</name>
    <dbReference type="NCBI Taxonomy" id="1777139"/>
    <lineage>
        <taxon>Bacteria</taxon>
        <taxon>Pseudomonadati</taxon>
        <taxon>Pseudomonadota</taxon>
        <taxon>Betaproteobacteria</taxon>
        <taxon>Burkholderiales</taxon>
        <taxon>Burkholderiaceae</taxon>
        <taxon>Caballeronia</taxon>
    </lineage>
</organism>
<dbReference type="InterPro" id="IPR014001">
    <property type="entry name" value="Helicase_ATP-bd"/>
</dbReference>
<feature type="region of interest" description="Disordered" evidence="1">
    <location>
        <begin position="439"/>
        <end position="478"/>
    </location>
</feature>
<dbReference type="Gene3D" id="3.40.50.10810">
    <property type="entry name" value="Tandem AAA-ATPase domain"/>
    <property type="match status" value="2"/>
</dbReference>
<feature type="compositionally biased region" description="Basic and acidic residues" evidence="1">
    <location>
        <begin position="617"/>
        <end position="628"/>
    </location>
</feature>
<gene>
    <name evidence="4" type="ORF">AWB78_00664</name>
</gene>
<dbReference type="Pfam" id="PF00271">
    <property type="entry name" value="Helicase_C"/>
    <property type="match status" value="1"/>
</dbReference>
<dbReference type="Gene3D" id="3.40.50.300">
    <property type="entry name" value="P-loop containing nucleotide triphosphate hydrolases"/>
    <property type="match status" value="1"/>
</dbReference>